<dbReference type="Proteomes" id="UP001054945">
    <property type="component" value="Unassembled WGS sequence"/>
</dbReference>
<comment type="caution">
    <text evidence="1">The sequence shown here is derived from an EMBL/GenBank/DDBJ whole genome shotgun (WGS) entry which is preliminary data.</text>
</comment>
<keyword evidence="2" id="KW-1185">Reference proteome</keyword>
<accession>A0AAV4V646</accession>
<dbReference type="AlphaFoldDB" id="A0AAV4V646"/>
<name>A0AAV4V646_CAEEX</name>
<dbReference type="EMBL" id="BPLR01013986">
    <property type="protein sequence ID" value="GIY65420.1"/>
    <property type="molecule type" value="Genomic_DNA"/>
</dbReference>
<sequence length="79" mass="8859">MADSWMAFPGIGMKMSHLYLRGFGGKRQEKVAKSLEALSLNRIGTKMSHLYLRGFGGKRQEKVAKSLEALSLNRPHLLL</sequence>
<proteinExistence type="predicted"/>
<organism evidence="1 2">
    <name type="scientific">Caerostris extrusa</name>
    <name type="common">Bark spider</name>
    <name type="synonym">Caerostris bankana</name>
    <dbReference type="NCBI Taxonomy" id="172846"/>
    <lineage>
        <taxon>Eukaryota</taxon>
        <taxon>Metazoa</taxon>
        <taxon>Ecdysozoa</taxon>
        <taxon>Arthropoda</taxon>
        <taxon>Chelicerata</taxon>
        <taxon>Arachnida</taxon>
        <taxon>Araneae</taxon>
        <taxon>Araneomorphae</taxon>
        <taxon>Entelegynae</taxon>
        <taxon>Araneoidea</taxon>
        <taxon>Araneidae</taxon>
        <taxon>Caerostris</taxon>
    </lineage>
</organism>
<reference evidence="1 2" key="1">
    <citation type="submission" date="2021-06" db="EMBL/GenBank/DDBJ databases">
        <title>Caerostris extrusa draft genome.</title>
        <authorList>
            <person name="Kono N."/>
            <person name="Arakawa K."/>
        </authorList>
    </citation>
    <scope>NUCLEOTIDE SEQUENCE [LARGE SCALE GENOMIC DNA]</scope>
</reference>
<evidence type="ECO:0000313" key="1">
    <source>
        <dbReference type="EMBL" id="GIY65420.1"/>
    </source>
</evidence>
<protein>
    <submittedName>
        <fullName evidence="1">Uncharacterized protein</fullName>
    </submittedName>
</protein>
<gene>
    <name evidence="1" type="ORF">CEXT_499241</name>
</gene>
<evidence type="ECO:0000313" key="2">
    <source>
        <dbReference type="Proteomes" id="UP001054945"/>
    </source>
</evidence>